<dbReference type="SUPFAM" id="SSF101801">
    <property type="entry name" value="Surface presentation of antigens (SPOA)"/>
    <property type="match status" value="1"/>
</dbReference>
<dbReference type="InterPro" id="IPR001172">
    <property type="entry name" value="FliN_T3SS_HrcQb"/>
</dbReference>
<evidence type="ECO:0000256" key="4">
    <source>
        <dbReference type="ARBA" id="ARBA00022475"/>
    </source>
</evidence>
<organism evidence="9 10">
    <name type="scientific">Undibacterium umbellatum</name>
    <dbReference type="NCBI Taxonomy" id="2762300"/>
    <lineage>
        <taxon>Bacteria</taxon>
        <taxon>Pseudomonadati</taxon>
        <taxon>Pseudomonadota</taxon>
        <taxon>Betaproteobacteria</taxon>
        <taxon>Burkholderiales</taxon>
        <taxon>Oxalobacteraceae</taxon>
        <taxon>Undibacterium</taxon>
    </lineage>
</organism>
<keyword evidence="9" id="KW-0966">Cell projection</keyword>
<dbReference type="InterPro" id="IPR036429">
    <property type="entry name" value="SpoA-like_sf"/>
</dbReference>
<keyword evidence="7" id="KW-0472">Membrane</keyword>
<protein>
    <recommendedName>
        <fullName evidence="3">Flagellar motor switch protein FliN</fullName>
    </recommendedName>
</protein>
<dbReference type="Gene3D" id="2.30.330.10">
    <property type="entry name" value="SpoA-like"/>
    <property type="match status" value="1"/>
</dbReference>
<reference evidence="9 10" key="1">
    <citation type="submission" date="2020-08" db="EMBL/GenBank/DDBJ databases">
        <title>Novel species isolated from subtropical streams in China.</title>
        <authorList>
            <person name="Lu H."/>
        </authorList>
    </citation>
    <scope>NUCLEOTIDE SEQUENCE [LARGE SCALE GENOMIC DNA]</scope>
    <source>
        <strain evidence="9 10">NL8W</strain>
    </source>
</reference>
<evidence type="ECO:0000256" key="3">
    <source>
        <dbReference type="ARBA" id="ARBA00021897"/>
    </source>
</evidence>
<dbReference type="Proteomes" id="UP000646911">
    <property type="component" value="Unassembled WGS sequence"/>
</dbReference>
<evidence type="ECO:0000256" key="7">
    <source>
        <dbReference type="ARBA" id="ARBA00023136"/>
    </source>
</evidence>
<dbReference type="PANTHER" id="PTHR43484:SF1">
    <property type="entry name" value="FLAGELLAR MOTOR SWITCH PROTEIN FLIN"/>
    <property type="match status" value="1"/>
</dbReference>
<proteinExistence type="inferred from homology"/>
<dbReference type="EMBL" id="JACOFX010000024">
    <property type="protein sequence ID" value="MBC3911117.1"/>
    <property type="molecule type" value="Genomic_DNA"/>
</dbReference>
<keyword evidence="9" id="KW-0969">Cilium</keyword>
<dbReference type="PRINTS" id="PR00956">
    <property type="entry name" value="FLGMOTORFLIN"/>
</dbReference>
<gene>
    <name evidence="9" type="ORF">H8L47_26440</name>
</gene>
<keyword evidence="4" id="KW-1003">Cell membrane</keyword>
<comment type="similarity">
    <text evidence="2">Belongs to the FliN/MopA/SpaO family.</text>
</comment>
<comment type="subcellular location">
    <subcellularLocation>
        <location evidence="1">Cell membrane</location>
        <topology evidence="1">Peripheral membrane protein</topology>
        <orientation evidence="1">Cytoplasmic side</orientation>
    </subcellularLocation>
</comment>
<comment type="caution">
    <text evidence="9">The sequence shown here is derived from an EMBL/GenBank/DDBJ whole genome shotgun (WGS) entry which is preliminary data.</text>
</comment>
<accession>A0ABR6ZIP7</accession>
<keyword evidence="6" id="KW-0283">Flagellar rotation</keyword>
<keyword evidence="9" id="KW-0282">Flagellum</keyword>
<evidence type="ECO:0000256" key="6">
    <source>
        <dbReference type="ARBA" id="ARBA00022779"/>
    </source>
</evidence>
<evidence type="ECO:0000256" key="5">
    <source>
        <dbReference type="ARBA" id="ARBA00022500"/>
    </source>
</evidence>
<evidence type="ECO:0000313" key="10">
    <source>
        <dbReference type="Proteomes" id="UP000646911"/>
    </source>
</evidence>
<evidence type="ECO:0000256" key="2">
    <source>
        <dbReference type="ARBA" id="ARBA00009226"/>
    </source>
</evidence>
<keyword evidence="5" id="KW-0145">Chemotaxis</keyword>
<name>A0ABR6ZIP7_9BURK</name>
<dbReference type="Pfam" id="PF01052">
    <property type="entry name" value="FliMN_C"/>
    <property type="match status" value="1"/>
</dbReference>
<dbReference type="PANTHER" id="PTHR43484">
    <property type="match status" value="1"/>
</dbReference>
<sequence length="127" mass="13682">MNQHPEKSASTSGAQVTAQDAVEIQMIKLPELDTQDHTANNKSAPVMTTINPLHAVKAKLQVYVGEVEMTVGELLGLKQHQIVTLGTDVDQEIDLVLEGHTVARGHLVAVDGQFAIQISELPVPLKT</sequence>
<feature type="domain" description="Flagellar motor switch protein FliN-like C-terminal" evidence="8">
    <location>
        <begin position="53"/>
        <end position="121"/>
    </location>
</feature>
<evidence type="ECO:0000313" key="9">
    <source>
        <dbReference type="EMBL" id="MBC3911117.1"/>
    </source>
</evidence>
<dbReference type="RefSeq" id="WP_186956828.1">
    <property type="nucleotide sequence ID" value="NZ_JACOFX010000024.1"/>
</dbReference>
<keyword evidence="10" id="KW-1185">Reference proteome</keyword>
<dbReference type="InterPro" id="IPR001543">
    <property type="entry name" value="FliN-like_C"/>
</dbReference>
<evidence type="ECO:0000256" key="1">
    <source>
        <dbReference type="ARBA" id="ARBA00004413"/>
    </source>
</evidence>
<dbReference type="InterPro" id="IPR051469">
    <property type="entry name" value="FliN/MopA/SpaO"/>
</dbReference>
<evidence type="ECO:0000259" key="8">
    <source>
        <dbReference type="Pfam" id="PF01052"/>
    </source>
</evidence>